<dbReference type="Gene3D" id="3.30.70.270">
    <property type="match status" value="1"/>
</dbReference>
<organism evidence="8 9">
    <name type="scientific">Anaerocolumna aminovalerica</name>
    <dbReference type="NCBI Taxonomy" id="1527"/>
    <lineage>
        <taxon>Bacteria</taxon>
        <taxon>Bacillati</taxon>
        <taxon>Bacillota</taxon>
        <taxon>Clostridia</taxon>
        <taxon>Lachnospirales</taxon>
        <taxon>Lachnospiraceae</taxon>
        <taxon>Anaerocolumna</taxon>
    </lineage>
</organism>
<feature type="binding site" evidence="6">
    <location>
        <position position="9"/>
    </location>
    <ligand>
        <name>Mg(2+)</name>
        <dbReference type="ChEBI" id="CHEBI:18420"/>
    </ligand>
</feature>
<dbReference type="GO" id="GO:0006261">
    <property type="term" value="P:DNA-templated DNA replication"/>
    <property type="evidence" value="ECO:0007669"/>
    <property type="project" value="UniProtKB-UniRule"/>
</dbReference>
<dbReference type="GO" id="GO:0006281">
    <property type="term" value="P:DNA repair"/>
    <property type="evidence" value="ECO:0007669"/>
    <property type="project" value="UniProtKB-UniRule"/>
</dbReference>
<dbReference type="GO" id="GO:0003887">
    <property type="term" value="F:DNA-directed DNA polymerase activity"/>
    <property type="evidence" value="ECO:0007669"/>
    <property type="project" value="UniProtKB-UniRule"/>
</dbReference>
<dbReference type="CDD" id="cd03586">
    <property type="entry name" value="PolY_Pol_IV_kappa"/>
    <property type="match status" value="1"/>
</dbReference>
<dbReference type="InterPro" id="IPR017961">
    <property type="entry name" value="DNA_pol_Y-fam_little_finger"/>
</dbReference>
<comment type="subcellular location">
    <subcellularLocation>
        <location evidence="6">Cytoplasm</location>
    </subcellularLocation>
</comment>
<dbReference type="GO" id="GO:0009432">
    <property type="term" value="P:SOS response"/>
    <property type="evidence" value="ECO:0007669"/>
    <property type="project" value="TreeGrafter"/>
</dbReference>
<evidence type="ECO:0000256" key="6">
    <source>
        <dbReference type="HAMAP-Rule" id="MF_01113"/>
    </source>
</evidence>
<gene>
    <name evidence="6" type="primary">dinB</name>
    <name evidence="8" type="ORF">SAMN04489757_11064</name>
</gene>
<dbReference type="Pfam" id="PF11798">
    <property type="entry name" value="IMS_HHH"/>
    <property type="match status" value="1"/>
</dbReference>
<comment type="catalytic activity">
    <reaction evidence="6">
        <text>DNA(n) + a 2'-deoxyribonucleoside 5'-triphosphate = DNA(n+1) + diphosphate</text>
        <dbReference type="Rhea" id="RHEA:22508"/>
        <dbReference type="Rhea" id="RHEA-COMP:17339"/>
        <dbReference type="Rhea" id="RHEA-COMP:17340"/>
        <dbReference type="ChEBI" id="CHEBI:33019"/>
        <dbReference type="ChEBI" id="CHEBI:61560"/>
        <dbReference type="ChEBI" id="CHEBI:173112"/>
        <dbReference type="EC" id="2.7.7.7"/>
    </reaction>
</comment>
<dbReference type="Pfam" id="PF11799">
    <property type="entry name" value="IMS_C"/>
    <property type="match status" value="1"/>
</dbReference>
<dbReference type="STRING" id="1527.SAMN04489757_11064"/>
<comment type="similarity">
    <text evidence="1 6">Belongs to the DNA polymerase type-Y family.</text>
</comment>
<keyword evidence="6" id="KW-0479">Metal-binding</keyword>
<keyword evidence="6" id="KW-0460">Magnesium</keyword>
<dbReference type="Pfam" id="PF00817">
    <property type="entry name" value="IMS"/>
    <property type="match status" value="1"/>
</dbReference>
<dbReference type="GO" id="GO:0042276">
    <property type="term" value="P:error-prone translesion synthesis"/>
    <property type="evidence" value="ECO:0007669"/>
    <property type="project" value="TreeGrafter"/>
</dbReference>
<dbReference type="GO" id="GO:0000287">
    <property type="term" value="F:magnesium ion binding"/>
    <property type="evidence" value="ECO:0007669"/>
    <property type="project" value="UniProtKB-UniRule"/>
</dbReference>
<feature type="binding site" evidence="6">
    <location>
        <position position="112"/>
    </location>
    <ligand>
        <name>Mg(2+)</name>
        <dbReference type="ChEBI" id="CHEBI:18420"/>
    </ligand>
</feature>
<dbReference type="EC" id="2.7.7.7" evidence="6"/>
<evidence type="ECO:0000256" key="2">
    <source>
        <dbReference type="ARBA" id="ARBA00022457"/>
    </source>
</evidence>
<keyword evidence="4 6" id="KW-0227">DNA damage</keyword>
<comment type="function">
    <text evidence="6">Poorly processive, error-prone DNA polymerase involved in untargeted mutagenesis. Copies undamaged DNA at stalled replication forks, which arise in vivo from mismatched or misaligned primer ends. These misaligned primers can be extended by PolIV. Exhibits no 3'-5' exonuclease (proofreading) activity. May be involved in translesional synthesis, in conjunction with the beta clamp from PolIII.</text>
</comment>
<dbReference type="AlphaFoldDB" id="A0A1I5EPU1"/>
<protein>
    <recommendedName>
        <fullName evidence="6">DNA polymerase IV</fullName>
        <shortName evidence="6">Pol IV</shortName>
        <ecNumber evidence="6">2.7.7.7</ecNumber>
    </recommendedName>
</protein>
<evidence type="ECO:0000256" key="3">
    <source>
        <dbReference type="ARBA" id="ARBA00022695"/>
    </source>
</evidence>
<keyword evidence="6" id="KW-0963">Cytoplasm</keyword>
<dbReference type="InterPro" id="IPR043502">
    <property type="entry name" value="DNA/RNA_pol_sf"/>
</dbReference>
<feature type="domain" description="UmuC" evidence="7">
    <location>
        <begin position="5"/>
        <end position="194"/>
    </location>
</feature>
<dbReference type="InterPro" id="IPR043128">
    <property type="entry name" value="Rev_trsase/Diguanyl_cyclase"/>
</dbReference>
<comment type="cofactor">
    <cofactor evidence="6">
        <name>Mg(2+)</name>
        <dbReference type="ChEBI" id="CHEBI:18420"/>
    </cofactor>
    <text evidence="6">Binds 2 magnesium ions per subunit.</text>
</comment>
<evidence type="ECO:0000256" key="4">
    <source>
        <dbReference type="ARBA" id="ARBA00022763"/>
    </source>
</evidence>
<dbReference type="PANTHER" id="PTHR11076:SF35">
    <property type="entry name" value="DNA REPAIR PROTEIN HOMOLOG YOBH"/>
    <property type="match status" value="1"/>
</dbReference>
<keyword evidence="6" id="KW-0808">Transferase</keyword>
<dbReference type="InterPro" id="IPR050116">
    <property type="entry name" value="DNA_polymerase-Y"/>
</dbReference>
<keyword evidence="6" id="KW-0235">DNA replication</keyword>
<dbReference type="PROSITE" id="PS50173">
    <property type="entry name" value="UMUC"/>
    <property type="match status" value="1"/>
</dbReference>
<dbReference type="SUPFAM" id="SSF100879">
    <property type="entry name" value="Lesion bypass DNA polymerase (Y-family), little finger domain"/>
    <property type="match status" value="1"/>
</dbReference>
<dbReference type="OrthoDB" id="9808813at2"/>
<evidence type="ECO:0000313" key="9">
    <source>
        <dbReference type="Proteomes" id="UP000198806"/>
    </source>
</evidence>
<keyword evidence="6" id="KW-0238">DNA-binding</keyword>
<comment type="subunit">
    <text evidence="6">Monomer.</text>
</comment>
<dbReference type="InterPro" id="IPR022880">
    <property type="entry name" value="DNApol_IV"/>
</dbReference>
<dbReference type="Gene3D" id="1.10.150.20">
    <property type="entry name" value="5' to 3' exonuclease, C-terminal subdomain"/>
    <property type="match status" value="1"/>
</dbReference>
<dbReference type="GO" id="GO:0005829">
    <property type="term" value="C:cytosol"/>
    <property type="evidence" value="ECO:0007669"/>
    <property type="project" value="TreeGrafter"/>
</dbReference>
<dbReference type="Proteomes" id="UP000198806">
    <property type="component" value="Unassembled WGS sequence"/>
</dbReference>
<evidence type="ECO:0000313" key="8">
    <source>
        <dbReference type="EMBL" id="SFO13386.1"/>
    </source>
</evidence>
<dbReference type="InterPro" id="IPR001126">
    <property type="entry name" value="UmuC"/>
</dbReference>
<dbReference type="Gene3D" id="3.40.1170.60">
    <property type="match status" value="1"/>
</dbReference>
<accession>A0A1I5EPU1</accession>
<reference evidence="8 9" key="1">
    <citation type="submission" date="2016-10" db="EMBL/GenBank/DDBJ databases">
        <authorList>
            <person name="de Groot N.N."/>
        </authorList>
    </citation>
    <scope>NUCLEOTIDE SEQUENCE [LARGE SCALE GENOMIC DNA]</scope>
    <source>
        <strain evidence="8 9">DSM 1283</strain>
    </source>
</reference>
<keyword evidence="3 6" id="KW-0548">Nucleotidyltransferase</keyword>
<dbReference type="InterPro" id="IPR024728">
    <property type="entry name" value="PolY_HhH_motif"/>
</dbReference>
<name>A0A1I5EPU1_9FIRM</name>
<dbReference type="GO" id="GO:0003684">
    <property type="term" value="F:damaged DNA binding"/>
    <property type="evidence" value="ECO:0007669"/>
    <property type="project" value="InterPro"/>
</dbReference>
<dbReference type="EMBL" id="FOWD01000010">
    <property type="protein sequence ID" value="SFO13386.1"/>
    <property type="molecule type" value="Genomic_DNA"/>
</dbReference>
<sequence length="421" mass="47330">MEKVIFHIDVNSAFLSWEAVYRLKHLGSTKDLRKMISAVGGDMAMRHGIILAKSVPAKKYGIQTGESIMEAKQKCPALILVPPNYNLYERSSAAFMQILRDYSPDVEQYSIDEAFMDMTGTESLFGPPVIVANMIKDRIYRELGFTVNIGVSSNKLLAKMAGDLKKPNLVHTLFPNEIKEKMWPLPVSELFFVGRATTRKLFGLGIRYIGELANADPLMLKSHFKKHGEVIWAFANGLDMSVVQSSPPPNKGYGNSTTIPFDVTDSSTAKLVLLALAETVAARLRKHEVKAEVIAVGIKDYNFSYASHQKVLTAATNITMEIHKTACILFDELWNGSPIRHLGIHTSRIKDFDFNRQINMFDTEDYEKLESADQMIDTIRNRYGIDSVKRAVFLNNPIDHMSGGISREKRTVDYSKLKIDN</sequence>
<evidence type="ECO:0000259" key="7">
    <source>
        <dbReference type="PROSITE" id="PS50173"/>
    </source>
</evidence>
<dbReference type="Gene3D" id="3.30.1490.100">
    <property type="entry name" value="DNA polymerase, Y-family, little finger domain"/>
    <property type="match status" value="1"/>
</dbReference>
<keyword evidence="9" id="KW-1185">Reference proteome</keyword>
<feature type="site" description="Substrate discrimination" evidence="6">
    <location>
        <position position="14"/>
    </location>
</feature>
<proteinExistence type="inferred from homology"/>
<dbReference type="InterPro" id="IPR036775">
    <property type="entry name" value="DNA_pol_Y-fam_lit_finger_sf"/>
</dbReference>
<keyword evidence="6" id="KW-0234">DNA repair</keyword>
<evidence type="ECO:0000256" key="5">
    <source>
        <dbReference type="ARBA" id="ARBA00022932"/>
    </source>
</evidence>
<dbReference type="RefSeq" id="WP_091685786.1">
    <property type="nucleotide sequence ID" value="NZ_BAABFM010000061.1"/>
</dbReference>
<dbReference type="PANTHER" id="PTHR11076">
    <property type="entry name" value="DNA REPAIR POLYMERASE UMUC / TRANSFERASE FAMILY MEMBER"/>
    <property type="match status" value="1"/>
</dbReference>
<evidence type="ECO:0000256" key="1">
    <source>
        <dbReference type="ARBA" id="ARBA00010945"/>
    </source>
</evidence>
<dbReference type="HAMAP" id="MF_01113">
    <property type="entry name" value="DNApol_IV"/>
    <property type="match status" value="1"/>
</dbReference>
<dbReference type="SUPFAM" id="SSF56672">
    <property type="entry name" value="DNA/RNA polymerases"/>
    <property type="match status" value="1"/>
</dbReference>
<keyword evidence="2 6" id="KW-0515">Mutator protein</keyword>
<keyword evidence="5 6" id="KW-0239">DNA-directed DNA polymerase</keyword>
<feature type="active site" evidence="6">
    <location>
        <position position="113"/>
    </location>
</feature>